<dbReference type="InterPro" id="IPR036291">
    <property type="entry name" value="NAD(P)-bd_dom_sf"/>
</dbReference>
<dbReference type="PROSITE" id="PS51176">
    <property type="entry name" value="PDH_ADH"/>
    <property type="match status" value="1"/>
</dbReference>
<gene>
    <name evidence="3" type="ORF">DAY19_01720</name>
</gene>
<dbReference type="InterPro" id="IPR046826">
    <property type="entry name" value="PDH_N"/>
</dbReference>
<dbReference type="PANTHER" id="PTHR21363">
    <property type="entry name" value="PREPHENATE DEHYDROGENASE"/>
    <property type="match status" value="1"/>
</dbReference>
<name>A0ABY0IHT1_9BACT</name>
<dbReference type="InterPro" id="IPR008927">
    <property type="entry name" value="6-PGluconate_DH-like_C_sf"/>
</dbReference>
<comment type="caution">
    <text evidence="3">The sequence shown here is derived from an EMBL/GenBank/DDBJ whole genome shotgun (WGS) entry which is preliminary data.</text>
</comment>
<keyword evidence="1" id="KW-0560">Oxidoreductase</keyword>
<dbReference type="InterPro" id="IPR003099">
    <property type="entry name" value="Prephen_DH"/>
</dbReference>
<dbReference type="Gene3D" id="3.40.50.720">
    <property type="entry name" value="NAD(P)-binding Rossmann-like Domain"/>
    <property type="match status" value="1"/>
</dbReference>
<evidence type="ECO:0000259" key="2">
    <source>
        <dbReference type="PROSITE" id="PS51176"/>
    </source>
</evidence>
<dbReference type="InterPro" id="IPR059064">
    <property type="entry name" value="TYRAAT2_C"/>
</dbReference>
<accession>A0ABY0IHT1</accession>
<dbReference type="PANTHER" id="PTHR21363:SF0">
    <property type="entry name" value="PREPHENATE DEHYDROGENASE [NADP(+)]"/>
    <property type="match status" value="1"/>
</dbReference>
<proteinExistence type="predicted"/>
<sequence length="243" mass="27724">MKVGIIGFGRLGKLISKYLEEDFTVEVYDINQDVKEEVEALGCRFKSLDEVCKNPIVIPFVPMNKFESVIKEIAPKLSKDALLVDVCSVKEMPVEVMKKHLPESVSILATHPMFGPDSAGETLFGTKIAVCPVRIEDKLYQKICAFMRFHGIKVIETTASEHDKQISHSLLLTHMIGRTLMDMDAKKLAIDTKGYRRLLKILKTVENDSWELFADMNEHNKYAKETREEFLASFNKVIKRLED</sequence>
<dbReference type="Pfam" id="PF02153">
    <property type="entry name" value="PDH_N"/>
    <property type="match status" value="1"/>
</dbReference>
<dbReference type="RefSeq" id="WP_114705458.1">
    <property type="nucleotide sequence ID" value="NZ_QDKL01000001.1"/>
</dbReference>
<evidence type="ECO:0000313" key="4">
    <source>
        <dbReference type="Proteomes" id="UP000443582"/>
    </source>
</evidence>
<evidence type="ECO:0000313" key="3">
    <source>
        <dbReference type="EMBL" id="RZF22513.1"/>
    </source>
</evidence>
<evidence type="ECO:0000256" key="1">
    <source>
        <dbReference type="ARBA" id="ARBA00023002"/>
    </source>
</evidence>
<feature type="domain" description="Prephenate/arogenate dehydrogenase" evidence="2">
    <location>
        <begin position="1"/>
        <end position="243"/>
    </location>
</feature>
<dbReference type="Pfam" id="PF26213">
    <property type="entry name" value="TYRAAT1_C"/>
    <property type="match status" value="1"/>
</dbReference>
<dbReference type="EMBL" id="QDKL01000001">
    <property type="protein sequence ID" value="RZF22513.1"/>
    <property type="molecule type" value="Genomic_DNA"/>
</dbReference>
<dbReference type="InterPro" id="IPR050812">
    <property type="entry name" value="Preph/Arog_dehydrog"/>
</dbReference>
<organism evidence="3 4">
    <name type="scientific">Halobacteriovorax vibrionivorans</name>
    <dbReference type="NCBI Taxonomy" id="2152716"/>
    <lineage>
        <taxon>Bacteria</taxon>
        <taxon>Pseudomonadati</taxon>
        <taxon>Bdellovibrionota</taxon>
        <taxon>Bacteriovoracia</taxon>
        <taxon>Bacteriovoracales</taxon>
        <taxon>Halobacteriovoraceae</taxon>
        <taxon>Halobacteriovorax</taxon>
    </lineage>
</organism>
<keyword evidence="4" id="KW-1185">Reference proteome</keyword>
<dbReference type="SUPFAM" id="SSF48179">
    <property type="entry name" value="6-phosphogluconate dehydrogenase C-terminal domain-like"/>
    <property type="match status" value="1"/>
</dbReference>
<reference evidence="4" key="1">
    <citation type="journal article" date="2019" name="Int. J. Syst. Evol. Microbiol.">
        <title>Halobacteriovorax valvorus sp. nov., a novel prokaryotic predator isolated from coastal seawater of China.</title>
        <authorList>
            <person name="Chen M.-X."/>
        </authorList>
    </citation>
    <scope>NUCLEOTIDE SEQUENCE [LARGE SCALE GENOMIC DNA]</scope>
    <source>
        <strain evidence="4">BL9</strain>
    </source>
</reference>
<dbReference type="Proteomes" id="UP000443582">
    <property type="component" value="Unassembled WGS sequence"/>
</dbReference>
<protein>
    <submittedName>
        <fullName evidence="3">Prephenate dehydrogenase/arogenate dehydrogenase family protein</fullName>
    </submittedName>
</protein>
<dbReference type="SUPFAM" id="SSF51735">
    <property type="entry name" value="NAD(P)-binding Rossmann-fold domains"/>
    <property type="match status" value="1"/>
</dbReference>